<feature type="region of interest" description="Disordered" evidence="7">
    <location>
        <begin position="122"/>
        <end position="141"/>
    </location>
</feature>
<evidence type="ECO:0000256" key="5">
    <source>
        <dbReference type="ARBA" id="ARBA00023273"/>
    </source>
</evidence>
<protein>
    <submittedName>
        <fullName evidence="8">Uncharacterized protein</fullName>
    </submittedName>
</protein>
<accession>A0AAW1RPW0</accession>
<dbReference type="Gene3D" id="3.80.10.10">
    <property type="entry name" value="Ribonuclease Inhibitor"/>
    <property type="match status" value="1"/>
</dbReference>
<evidence type="ECO:0000256" key="1">
    <source>
        <dbReference type="ARBA" id="ARBA00004430"/>
    </source>
</evidence>
<comment type="caution">
    <text evidence="8">The sequence shown here is derived from an EMBL/GenBank/DDBJ whole genome shotgun (WGS) entry which is preliminary data.</text>
</comment>
<keyword evidence="2" id="KW-0433">Leucine-rich repeat</keyword>
<feature type="compositionally biased region" description="Polar residues" evidence="7">
    <location>
        <begin position="370"/>
        <end position="380"/>
    </location>
</feature>
<feature type="coiled-coil region" evidence="6">
    <location>
        <begin position="717"/>
        <end position="825"/>
    </location>
</feature>
<keyword evidence="3" id="KW-0677">Repeat</keyword>
<evidence type="ECO:0000313" key="9">
    <source>
        <dbReference type="Proteomes" id="UP001438707"/>
    </source>
</evidence>
<comment type="subcellular location">
    <subcellularLocation>
        <location evidence="1">Cytoplasm</location>
        <location evidence="1">Cytoskeleton</location>
        <location evidence="1">Cilium axoneme</location>
    </subcellularLocation>
</comment>
<feature type="compositionally biased region" description="Low complexity" evidence="7">
    <location>
        <begin position="392"/>
        <end position="418"/>
    </location>
</feature>
<feature type="compositionally biased region" description="Low complexity" evidence="7">
    <location>
        <begin position="595"/>
        <end position="605"/>
    </location>
</feature>
<keyword evidence="4" id="KW-0969">Cilium</keyword>
<keyword evidence="9" id="KW-1185">Reference proteome</keyword>
<dbReference type="SUPFAM" id="SSF52058">
    <property type="entry name" value="L domain-like"/>
    <property type="match status" value="1"/>
</dbReference>
<sequence length="1166" mass="126691">MTQKCLKVSRIGQNLQELSQLELQYPEAVSSLCLHGNCLKDLQGLEAFCSLERLNLSSNCLDGRNLQQDIASLTKLTALDLASNRISCLGKLPSLATLQVLNLGHNFLTSLKSFSSTVGQNGNQSFSQRADAGHSGRQHQQTLHELDVQDNLLPSLHELQHLQEAAEQRVESCSLTRLNEANLHGQHALAEGFIPPHRRAQQQADRMLADSSTSSMPGTAHEQHLGPFCSVPPQQILQEHTIPASGGEVQTSRHPQYNSAMLNAAWQHMHPSGHPATYAVSGAAVPFSMDMELKRQNPDGHLTATQPIQEPSASATVPAQPSVDTLSPMQDQSPAACSAASGQNSRTDSQHHHALLSMFNAHLQHLLEQQKQSMDESASVRQGGCPKRQRGDQPSPAMAAQQASQTQSQDLDQGGQDSTADDAAHAPDAHGTAASARAQKPRRDAKVDAACQAGEGGSAIDHLRHDADRLRRELRALAEELKRRMQASKEMQQHADASVAQANASAAHQVKDIKQQAQRALREAARELRAAEASTAQARLQAAETGRRETQLAEHAAKMEEEARAAWEEVIAREHAHREALHLAEADSQAALSEMRQQQAAQMQAARHDVSSTQGMLQAAQQAHQALQHALANCSNELAKTQAALQRLQADGQASQTTSRAQADQLQEQLQSAEASRSEALAQVKQLTATLATKGQEHQRQMQDMNAISGRAEEEAKAQLSHAAKQAEAKLEQAEAARKAMLQRVAAAEAEQQAAAKDSAQKAVRLQQELKRVVTEAAEAQKGLLLLSSRNKERERVVMELTDVVGQQKAALNNLRSERDSLKAQVASHDPTELRRLRMSVASLSERAGELSAMKEAAGREHREREALQHQTASLQAELIQQQQAACLRGDAASAAAQEAAAAAHERVSAAESQRDEARRVLHDITRQLSDARDAIKVKEAMVDSANASIVALKRDLAEAQNQAAEAEGQLADRDQEEADRLRKLRADLDARESDAKEAREAAAVAEVKLQEVGCQAKATAASLKEKDQMLKWVEEEVDRVKGMFEEKEKRLTADAQAAQRDAEAAKVSQKSSAAAQHEAENQLRTIAEQLQKEREGVKSVKAQLVGSQAEAARACGRVVQVEHEMRKLLSAMERQKSASAAKMKQLAIVLSELQIPLLPAPQSVD</sequence>
<dbReference type="PANTHER" id="PTHR45973">
    <property type="entry name" value="PROTEIN PHOSPHATASE 1 REGULATORY SUBUNIT SDS22-RELATED"/>
    <property type="match status" value="1"/>
</dbReference>
<feature type="coiled-coil region" evidence="6">
    <location>
        <begin position="865"/>
        <end position="1002"/>
    </location>
</feature>
<feature type="region of interest" description="Disordered" evidence="7">
    <location>
        <begin position="297"/>
        <end position="350"/>
    </location>
</feature>
<dbReference type="GO" id="GO:0005930">
    <property type="term" value="C:axoneme"/>
    <property type="evidence" value="ECO:0007669"/>
    <property type="project" value="UniProtKB-SubCell"/>
</dbReference>
<feature type="region of interest" description="Disordered" evidence="7">
    <location>
        <begin position="655"/>
        <end position="674"/>
    </location>
</feature>
<feature type="compositionally biased region" description="Polar residues" evidence="7">
    <location>
        <begin position="303"/>
        <end position="347"/>
    </location>
</feature>
<dbReference type="EMBL" id="JALJOS010000008">
    <property type="protein sequence ID" value="KAK9835685.1"/>
    <property type="molecule type" value="Genomic_DNA"/>
</dbReference>
<evidence type="ECO:0000256" key="2">
    <source>
        <dbReference type="ARBA" id="ARBA00022614"/>
    </source>
</evidence>
<organism evidence="8 9">
    <name type="scientific">Apatococcus lobatus</name>
    <dbReference type="NCBI Taxonomy" id="904363"/>
    <lineage>
        <taxon>Eukaryota</taxon>
        <taxon>Viridiplantae</taxon>
        <taxon>Chlorophyta</taxon>
        <taxon>core chlorophytes</taxon>
        <taxon>Trebouxiophyceae</taxon>
        <taxon>Chlorellales</taxon>
        <taxon>Chlorellaceae</taxon>
        <taxon>Apatococcus</taxon>
    </lineage>
</organism>
<evidence type="ECO:0000256" key="4">
    <source>
        <dbReference type="ARBA" id="ARBA00023069"/>
    </source>
</evidence>
<feature type="region of interest" description="Disordered" evidence="7">
    <location>
        <begin position="589"/>
        <end position="612"/>
    </location>
</feature>
<dbReference type="InterPro" id="IPR050576">
    <property type="entry name" value="Cilia_flagella_integrity"/>
</dbReference>
<dbReference type="PROSITE" id="PS51450">
    <property type="entry name" value="LRR"/>
    <property type="match status" value="3"/>
</dbReference>
<dbReference type="InterPro" id="IPR001611">
    <property type="entry name" value="Leu-rich_rpt"/>
</dbReference>
<dbReference type="PANTHER" id="PTHR45973:SF9">
    <property type="entry name" value="LEUCINE-RICH REPEAT-CONTAINING PROTEIN 46"/>
    <property type="match status" value="1"/>
</dbReference>
<keyword evidence="6" id="KW-0175">Coiled coil</keyword>
<proteinExistence type="predicted"/>
<feature type="region of interest" description="Disordered" evidence="7">
    <location>
        <begin position="370"/>
        <end position="453"/>
    </location>
</feature>
<keyword evidence="5" id="KW-0966">Cell projection</keyword>
<dbReference type="Proteomes" id="UP001438707">
    <property type="component" value="Unassembled WGS sequence"/>
</dbReference>
<dbReference type="AlphaFoldDB" id="A0AAW1RPW0"/>
<dbReference type="InterPro" id="IPR032675">
    <property type="entry name" value="LRR_dom_sf"/>
</dbReference>
<evidence type="ECO:0000313" key="8">
    <source>
        <dbReference type="EMBL" id="KAK9835685.1"/>
    </source>
</evidence>
<evidence type="ECO:0000256" key="6">
    <source>
        <dbReference type="SAM" id="Coils"/>
    </source>
</evidence>
<reference evidence="8 9" key="1">
    <citation type="journal article" date="2024" name="Nat. Commun.">
        <title>Phylogenomics reveals the evolutionary origins of lichenization in chlorophyte algae.</title>
        <authorList>
            <person name="Puginier C."/>
            <person name="Libourel C."/>
            <person name="Otte J."/>
            <person name="Skaloud P."/>
            <person name="Haon M."/>
            <person name="Grisel S."/>
            <person name="Petersen M."/>
            <person name="Berrin J.G."/>
            <person name="Delaux P.M."/>
            <person name="Dal Grande F."/>
            <person name="Keller J."/>
        </authorList>
    </citation>
    <scope>NUCLEOTIDE SEQUENCE [LARGE SCALE GENOMIC DNA]</scope>
    <source>
        <strain evidence="8 9">SAG 2145</strain>
    </source>
</reference>
<feature type="coiled-coil region" evidence="6">
    <location>
        <begin position="460"/>
        <end position="541"/>
    </location>
</feature>
<name>A0AAW1RPW0_9CHLO</name>
<evidence type="ECO:0000256" key="3">
    <source>
        <dbReference type="ARBA" id="ARBA00022737"/>
    </source>
</evidence>
<gene>
    <name evidence="8" type="ORF">WJX74_005864</name>
</gene>
<evidence type="ECO:0000256" key="7">
    <source>
        <dbReference type="SAM" id="MobiDB-lite"/>
    </source>
</evidence>